<keyword evidence="7" id="KW-1185">Reference proteome</keyword>
<dbReference type="PANTHER" id="PTHR30055">
    <property type="entry name" value="HTH-TYPE TRANSCRIPTIONAL REGULATOR RUTR"/>
    <property type="match status" value="1"/>
</dbReference>
<dbReference type="Gene3D" id="1.10.357.10">
    <property type="entry name" value="Tetracycline Repressor, domain 2"/>
    <property type="match status" value="1"/>
</dbReference>
<keyword evidence="1" id="KW-0805">Transcription regulation</keyword>
<evidence type="ECO:0000259" key="5">
    <source>
        <dbReference type="PROSITE" id="PS50977"/>
    </source>
</evidence>
<dbReference type="Proteomes" id="UP001595834">
    <property type="component" value="Unassembled WGS sequence"/>
</dbReference>
<keyword evidence="3" id="KW-0804">Transcription</keyword>
<organism evidence="6 7">
    <name type="scientific">Streptomyces mauvecolor</name>
    <dbReference type="NCBI Taxonomy" id="58345"/>
    <lineage>
        <taxon>Bacteria</taxon>
        <taxon>Bacillati</taxon>
        <taxon>Actinomycetota</taxon>
        <taxon>Actinomycetes</taxon>
        <taxon>Kitasatosporales</taxon>
        <taxon>Streptomycetaceae</taxon>
        <taxon>Streptomyces</taxon>
    </lineage>
</organism>
<proteinExistence type="predicted"/>
<evidence type="ECO:0000313" key="6">
    <source>
        <dbReference type="EMBL" id="MFC4960311.1"/>
    </source>
</evidence>
<dbReference type="PRINTS" id="PR00455">
    <property type="entry name" value="HTHTETR"/>
</dbReference>
<dbReference type="SUPFAM" id="SSF46689">
    <property type="entry name" value="Homeodomain-like"/>
    <property type="match status" value="1"/>
</dbReference>
<dbReference type="PANTHER" id="PTHR30055:SF148">
    <property type="entry name" value="TETR-FAMILY TRANSCRIPTIONAL REGULATOR"/>
    <property type="match status" value="1"/>
</dbReference>
<name>A0ABV9USZ0_9ACTN</name>
<dbReference type="EMBL" id="JBHSIZ010000036">
    <property type="protein sequence ID" value="MFC4960311.1"/>
    <property type="molecule type" value="Genomic_DNA"/>
</dbReference>
<dbReference type="InterPro" id="IPR050109">
    <property type="entry name" value="HTH-type_TetR-like_transc_reg"/>
</dbReference>
<dbReference type="InterPro" id="IPR009057">
    <property type="entry name" value="Homeodomain-like_sf"/>
</dbReference>
<dbReference type="Pfam" id="PF00440">
    <property type="entry name" value="TetR_N"/>
    <property type="match status" value="1"/>
</dbReference>
<evidence type="ECO:0000256" key="1">
    <source>
        <dbReference type="ARBA" id="ARBA00023015"/>
    </source>
</evidence>
<dbReference type="RefSeq" id="WP_344374009.1">
    <property type="nucleotide sequence ID" value="NZ_BAAASQ010000008.1"/>
</dbReference>
<evidence type="ECO:0000256" key="2">
    <source>
        <dbReference type="ARBA" id="ARBA00023125"/>
    </source>
</evidence>
<dbReference type="PROSITE" id="PS50977">
    <property type="entry name" value="HTH_TETR_2"/>
    <property type="match status" value="1"/>
</dbReference>
<keyword evidence="2 4" id="KW-0238">DNA-binding</keyword>
<feature type="domain" description="HTH tetR-type" evidence="5">
    <location>
        <begin position="19"/>
        <end position="79"/>
    </location>
</feature>
<dbReference type="InterPro" id="IPR001647">
    <property type="entry name" value="HTH_TetR"/>
</dbReference>
<evidence type="ECO:0000313" key="7">
    <source>
        <dbReference type="Proteomes" id="UP001595834"/>
    </source>
</evidence>
<gene>
    <name evidence="6" type="ORF">ACFPFX_28840</name>
</gene>
<dbReference type="InterPro" id="IPR036271">
    <property type="entry name" value="Tet_transcr_reg_TetR-rel_C_sf"/>
</dbReference>
<evidence type="ECO:0000256" key="3">
    <source>
        <dbReference type="ARBA" id="ARBA00023163"/>
    </source>
</evidence>
<dbReference type="InterPro" id="IPR011075">
    <property type="entry name" value="TetR_C"/>
</dbReference>
<evidence type="ECO:0000256" key="4">
    <source>
        <dbReference type="PROSITE-ProRule" id="PRU00335"/>
    </source>
</evidence>
<protein>
    <submittedName>
        <fullName evidence="6">TetR/AcrR family transcriptional regulator</fullName>
    </submittedName>
</protein>
<dbReference type="Gene3D" id="1.10.10.60">
    <property type="entry name" value="Homeodomain-like"/>
    <property type="match status" value="1"/>
</dbReference>
<dbReference type="Pfam" id="PF16859">
    <property type="entry name" value="TetR_C_11"/>
    <property type="match status" value="1"/>
</dbReference>
<reference evidence="7" key="1">
    <citation type="journal article" date="2019" name="Int. J. Syst. Evol. Microbiol.">
        <title>The Global Catalogue of Microorganisms (GCM) 10K type strain sequencing project: providing services to taxonomists for standard genome sequencing and annotation.</title>
        <authorList>
            <consortium name="The Broad Institute Genomics Platform"/>
            <consortium name="The Broad Institute Genome Sequencing Center for Infectious Disease"/>
            <person name="Wu L."/>
            <person name="Ma J."/>
        </authorList>
    </citation>
    <scope>NUCLEOTIDE SEQUENCE [LARGE SCALE GENOMIC DNA]</scope>
    <source>
        <strain evidence="7">CCM 7224</strain>
    </source>
</reference>
<sequence length="199" mass="21717">MPATSPQPRRPRSGPRRDETARLAVLHAADDLLVEHGFGGLTVEAIAKRAGVAKQTIYRWWPSKVEILLDTLIEDSGKSLPVPTEKATAESIRGYLRGFARFLTRDPAGKVLLALIAQAQHDPDTAKSFHKRYLGPRRTQERDMLARAIEAGEISPELGPDATMDALVGPIVYRALTGASIPRGLVDTLVDGLLRPRAN</sequence>
<dbReference type="SUPFAM" id="SSF48498">
    <property type="entry name" value="Tetracyclin repressor-like, C-terminal domain"/>
    <property type="match status" value="1"/>
</dbReference>
<feature type="DNA-binding region" description="H-T-H motif" evidence="4">
    <location>
        <begin position="42"/>
        <end position="61"/>
    </location>
</feature>
<accession>A0ABV9USZ0</accession>
<comment type="caution">
    <text evidence="6">The sequence shown here is derived from an EMBL/GenBank/DDBJ whole genome shotgun (WGS) entry which is preliminary data.</text>
</comment>